<comment type="caution">
    <text evidence="2">The sequence shown here is derived from an EMBL/GenBank/DDBJ whole genome shotgun (WGS) entry which is preliminary data.</text>
</comment>
<dbReference type="OrthoDB" id="5210863at2759"/>
<keyword evidence="3" id="KW-1185">Reference proteome</keyword>
<dbReference type="AlphaFoldDB" id="A0A8H6U501"/>
<dbReference type="Pfam" id="PF12937">
    <property type="entry name" value="F-box-like"/>
    <property type="match status" value="1"/>
</dbReference>
<dbReference type="InterPro" id="IPR032675">
    <property type="entry name" value="LRR_dom_sf"/>
</dbReference>
<gene>
    <name evidence="2" type="ORF">CMUS01_03882</name>
</gene>
<dbReference type="InterPro" id="IPR001810">
    <property type="entry name" value="F-box_dom"/>
</dbReference>
<reference evidence="2" key="1">
    <citation type="journal article" date="2020" name="Phytopathology">
        <title>Genome Sequence Resources of Colletotrichum truncatum, C. plurivorum, C. musicola, and C. sojae: Four Species Pathogenic to Soybean (Glycine max).</title>
        <authorList>
            <person name="Rogerio F."/>
            <person name="Boufleur T.R."/>
            <person name="Ciampi-Guillardi M."/>
            <person name="Sukno S.A."/>
            <person name="Thon M.R."/>
            <person name="Massola Junior N.S."/>
            <person name="Baroncelli R."/>
        </authorList>
    </citation>
    <scope>NUCLEOTIDE SEQUENCE</scope>
    <source>
        <strain evidence="2">LFN0074</strain>
    </source>
</reference>
<dbReference type="Gene3D" id="3.80.10.10">
    <property type="entry name" value="Ribonuclease Inhibitor"/>
    <property type="match status" value="1"/>
</dbReference>
<name>A0A8H6U501_9PEZI</name>
<proteinExistence type="predicted"/>
<evidence type="ECO:0000313" key="2">
    <source>
        <dbReference type="EMBL" id="KAF6840581.1"/>
    </source>
</evidence>
<sequence>MASLLYLPTEIQDAILSEIPSQQLCNLSRTCRLLYKALIPLVYHDITIRITRHKGVPTGITCLLRTILERPAYANYITRLSFDEHREIRGTCSTPLLRGSKDDCERALVQRAVDDLRLPNPDEWVSAIYDCDNVSAVSSLLLARCTHLQSLSLSASATYTSPWFELILEHTLSAPKDTEGLSSFSSLSHLPIQGGKLSAKALLLLFYLPRIATLDLAGTGYYDRFTKGDGSLIQPTFIVPQWPLPKPPNATSLTSLRLREAETTARTIEFVLRQTPNLQSLSYHRITRLLQLSELRKALNLVRGSLSYLEVRYDITNEPDPENLLNLFTGSLGSLASFAALEELNISFAVLYGHDRPPPWGSPLADLLPSGLRRLTMNCDLEGYHTFEDWNFGEVGGETTVLEAYARDGWKTATPHLEELTVDWQDAYTFW</sequence>
<dbReference type="PROSITE" id="PS50181">
    <property type="entry name" value="FBOX"/>
    <property type="match status" value="1"/>
</dbReference>
<dbReference type="Proteomes" id="UP000639643">
    <property type="component" value="Unassembled WGS sequence"/>
</dbReference>
<dbReference type="EMBL" id="WIGM01000098">
    <property type="protein sequence ID" value="KAF6840581.1"/>
    <property type="molecule type" value="Genomic_DNA"/>
</dbReference>
<evidence type="ECO:0000313" key="3">
    <source>
        <dbReference type="Proteomes" id="UP000639643"/>
    </source>
</evidence>
<evidence type="ECO:0000259" key="1">
    <source>
        <dbReference type="PROSITE" id="PS50181"/>
    </source>
</evidence>
<organism evidence="2 3">
    <name type="scientific">Colletotrichum musicola</name>
    <dbReference type="NCBI Taxonomy" id="2175873"/>
    <lineage>
        <taxon>Eukaryota</taxon>
        <taxon>Fungi</taxon>
        <taxon>Dikarya</taxon>
        <taxon>Ascomycota</taxon>
        <taxon>Pezizomycotina</taxon>
        <taxon>Sordariomycetes</taxon>
        <taxon>Hypocreomycetidae</taxon>
        <taxon>Glomerellales</taxon>
        <taxon>Glomerellaceae</taxon>
        <taxon>Colletotrichum</taxon>
        <taxon>Colletotrichum orchidearum species complex</taxon>
    </lineage>
</organism>
<dbReference type="InterPro" id="IPR036047">
    <property type="entry name" value="F-box-like_dom_sf"/>
</dbReference>
<dbReference type="SUPFAM" id="SSF52047">
    <property type="entry name" value="RNI-like"/>
    <property type="match status" value="1"/>
</dbReference>
<protein>
    <submittedName>
        <fullName evidence="2">F-box domain protein</fullName>
    </submittedName>
</protein>
<accession>A0A8H6U501</accession>
<dbReference type="SUPFAM" id="SSF81383">
    <property type="entry name" value="F-box domain"/>
    <property type="match status" value="1"/>
</dbReference>
<feature type="domain" description="F-box" evidence="1">
    <location>
        <begin position="1"/>
        <end position="46"/>
    </location>
</feature>